<dbReference type="Proteomes" id="UP000222788">
    <property type="component" value="Unassembled WGS sequence"/>
</dbReference>
<proteinExistence type="predicted"/>
<protein>
    <submittedName>
        <fullName evidence="2">Uncharacterized protein</fullName>
    </submittedName>
</protein>
<evidence type="ECO:0000313" key="3">
    <source>
        <dbReference type="Proteomes" id="UP000222788"/>
    </source>
</evidence>
<evidence type="ECO:0000313" key="2">
    <source>
        <dbReference type="EMBL" id="PHH51348.1"/>
    </source>
</evidence>
<organism evidence="2 3">
    <name type="scientific">Ceratocystis fimbriata CBS 114723</name>
    <dbReference type="NCBI Taxonomy" id="1035309"/>
    <lineage>
        <taxon>Eukaryota</taxon>
        <taxon>Fungi</taxon>
        <taxon>Dikarya</taxon>
        <taxon>Ascomycota</taxon>
        <taxon>Pezizomycotina</taxon>
        <taxon>Sordariomycetes</taxon>
        <taxon>Hypocreomycetidae</taxon>
        <taxon>Microascales</taxon>
        <taxon>Ceratocystidaceae</taxon>
        <taxon>Ceratocystis</taxon>
    </lineage>
</organism>
<name>A0A2C5WUY5_9PEZI</name>
<dbReference type="EMBL" id="APWK03000096">
    <property type="protein sequence ID" value="PHH51348.1"/>
    <property type="molecule type" value="Genomic_DNA"/>
</dbReference>
<accession>A0A2C5WUY5</accession>
<gene>
    <name evidence="2" type="ORF">CFIMG_008713RA00001</name>
</gene>
<feature type="region of interest" description="Disordered" evidence="1">
    <location>
        <begin position="55"/>
        <end position="74"/>
    </location>
</feature>
<sequence length="425" mass="47168">MRAIVANIAANATAAFPQISSRQSQLSFLPTPKPETSPPHSFEITEPYETNEAALTPRANPSTGGSSSSVQSPRLTTDVAKYSESLNIFKVLHFWDPGCFAQNAIHQLFKSIRAQEDRTFPVVAAWHFTIAGYLEQSNATLQEAGLPLDWQISYDGDRYLKLIITEGGVPRKEALLVYCQAPQPSRLCEIQSWPNNNSTSHDTATITSLKTDAQPTPNRPISCAGEDVIGGAGIQHEQWFLAIETATRKLKATSPQSVLQVVIALGACSLWLIWDPNTPRYPPLWLNPRRMDGWEHVYHKDPIRSFEWYLDKHLHLVPRGVKTSEPSGEILPSAFLGLNYWASFSAGVNGLGVKQIRRELNTYSLLNIEQSLLQVFNFQSAGMDGYRNHIIQHRGSAGWEIGGRDTQAFVTWGDGEAKKRKGASS</sequence>
<dbReference type="AlphaFoldDB" id="A0A2C5WUY5"/>
<evidence type="ECO:0000256" key="1">
    <source>
        <dbReference type="SAM" id="MobiDB-lite"/>
    </source>
</evidence>
<reference evidence="2 3" key="1">
    <citation type="journal article" date="2013" name="Fungal Biol.">
        <title>Analysis of microsatellite markers in the genome of the plant pathogen Ceratocystis fimbriata.</title>
        <authorList>
            <person name="Simpson M.C."/>
            <person name="Wilken P.M."/>
            <person name="Coetzee M.P."/>
            <person name="Wingfield M.J."/>
            <person name="Wingfield B.D."/>
        </authorList>
    </citation>
    <scope>NUCLEOTIDE SEQUENCE [LARGE SCALE GENOMIC DNA]</scope>
    <source>
        <strain evidence="2 3">CBS 114723</strain>
    </source>
</reference>
<keyword evidence="3" id="KW-1185">Reference proteome</keyword>
<feature type="compositionally biased region" description="Low complexity" evidence="1">
    <location>
        <begin position="62"/>
        <end position="72"/>
    </location>
</feature>
<comment type="caution">
    <text evidence="2">The sequence shown here is derived from an EMBL/GenBank/DDBJ whole genome shotgun (WGS) entry which is preliminary data.</text>
</comment>
<reference evidence="2 3" key="2">
    <citation type="journal article" date="2013" name="IMA Fungus">
        <title>IMA Genome-F 1: Ceratocystis fimbriata: Draft nuclear genome sequence for the plant pathogen, Ceratocystis fimbriata.</title>
        <authorList>
            <person name="Wilken P.M."/>
            <person name="Steenkamp E.T."/>
            <person name="Wingfield M.J."/>
            <person name="de Beer Z.W."/>
            <person name="Wingfield B.D."/>
        </authorList>
    </citation>
    <scope>NUCLEOTIDE SEQUENCE [LARGE SCALE GENOMIC DNA]</scope>
    <source>
        <strain evidence="2 3">CBS 114723</strain>
    </source>
</reference>